<evidence type="ECO:0000313" key="2">
    <source>
        <dbReference type="Proteomes" id="UP000515369"/>
    </source>
</evidence>
<reference evidence="1 2" key="1">
    <citation type="submission" date="2020-07" db="EMBL/GenBank/DDBJ databases">
        <title>Spirosoma foliorum sp. nov., isolated from the leaves on the Nejang mountain Korea, Republic of.</title>
        <authorList>
            <person name="Ho H."/>
            <person name="Lee Y.-J."/>
            <person name="Nurcahyanto D.-A."/>
            <person name="Kim S.-G."/>
        </authorList>
    </citation>
    <scope>NUCLEOTIDE SEQUENCE [LARGE SCALE GENOMIC DNA]</scope>
    <source>
        <strain evidence="1 2">PL0136</strain>
    </source>
</reference>
<keyword evidence="2" id="KW-1185">Reference proteome</keyword>
<dbReference type="Proteomes" id="UP000515369">
    <property type="component" value="Chromosome"/>
</dbReference>
<dbReference type="KEGG" id="sfol:H3H32_18415"/>
<sequence length="61" mass="7019">MHWFLCVYWEKLVVLLTFYIHLEKGCLQAEIELVQALKAKSPTAFSTLYDAYSPVLLGTLL</sequence>
<name>A0A7G5H6H8_9BACT</name>
<dbReference type="AlphaFoldDB" id="A0A7G5H6H8"/>
<proteinExistence type="predicted"/>
<protein>
    <submittedName>
        <fullName evidence="1">Uncharacterized protein</fullName>
    </submittedName>
</protein>
<organism evidence="1 2">
    <name type="scientific">Spirosoma foliorum</name>
    <dbReference type="NCBI Taxonomy" id="2710596"/>
    <lineage>
        <taxon>Bacteria</taxon>
        <taxon>Pseudomonadati</taxon>
        <taxon>Bacteroidota</taxon>
        <taxon>Cytophagia</taxon>
        <taxon>Cytophagales</taxon>
        <taxon>Cytophagaceae</taxon>
        <taxon>Spirosoma</taxon>
    </lineage>
</organism>
<evidence type="ECO:0000313" key="1">
    <source>
        <dbReference type="EMBL" id="QMW06720.1"/>
    </source>
</evidence>
<accession>A0A7G5H6H8</accession>
<dbReference type="EMBL" id="CP059732">
    <property type="protein sequence ID" value="QMW06720.1"/>
    <property type="molecule type" value="Genomic_DNA"/>
</dbReference>
<dbReference type="RefSeq" id="WP_182464114.1">
    <property type="nucleotide sequence ID" value="NZ_CP059732.1"/>
</dbReference>
<gene>
    <name evidence="1" type="ORF">H3H32_18415</name>
</gene>